<evidence type="ECO:0000256" key="6">
    <source>
        <dbReference type="ARBA" id="ARBA00022670"/>
    </source>
</evidence>
<dbReference type="AlphaFoldDB" id="A0A101NU67"/>
<dbReference type="PRINTS" id="PR00756">
    <property type="entry name" value="ALADIPTASE"/>
</dbReference>
<dbReference type="InterPro" id="IPR014782">
    <property type="entry name" value="Peptidase_M1_dom"/>
</dbReference>
<dbReference type="GO" id="GO:0016285">
    <property type="term" value="F:alanyl aminopeptidase activity"/>
    <property type="evidence" value="ECO:0007669"/>
    <property type="project" value="UniProtKB-EC"/>
</dbReference>
<evidence type="ECO:0000313" key="14">
    <source>
        <dbReference type="EMBL" id="KUM99444.1"/>
    </source>
</evidence>
<comment type="cofactor">
    <cofactor evidence="2">
        <name>Zn(2+)</name>
        <dbReference type="ChEBI" id="CHEBI:29105"/>
    </cofactor>
</comment>
<keyword evidence="7" id="KW-0479">Metal-binding</keyword>
<protein>
    <recommendedName>
        <fullName evidence="5">Aminopeptidase N</fullName>
        <ecNumber evidence="4">3.4.11.2</ecNumber>
    </recommendedName>
    <alternativeName>
        <fullName evidence="11">Alanine aminopeptidase</fullName>
    </alternativeName>
    <alternativeName>
        <fullName evidence="12">Lysyl aminopeptidase</fullName>
    </alternativeName>
</protein>
<dbReference type="Pfam" id="PF01433">
    <property type="entry name" value="Peptidase_M1"/>
    <property type="match status" value="1"/>
</dbReference>
<evidence type="ECO:0000256" key="8">
    <source>
        <dbReference type="ARBA" id="ARBA00022801"/>
    </source>
</evidence>
<reference evidence="14 15" key="1">
    <citation type="submission" date="2015-10" db="EMBL/GenBank/DDBJ databases">
        <title>Draft genome sequence of Streptomyces yokosukanensis DSM 40224, type strain for the species Streptomyces yokosukanensis.</title>
        <authorList>
            <person name="Ruckert C."/>
            <person name="Winkler A."/>
            <person name="Kalinowski J."/>
            <person name="Kampfer P."/>
            <person name="Glaeser S."/>
        </authorList>
    </citation>
    <scope>NUCLEOTIDE SEQUENCE [LARGE SCALE GENOMIC DNA]</scope>
    <source>
        <strain evidence="14 15">DSM 40224</strain>
    </source>
</reference>
<dbReference type="STRING" id="67386.AQI95_38610"/>
<dbReference type="Gene3D" id="1.10.390.10">
    <property type="entry name" value="Neutral Protease Domain 2"/>
    <property type="match status" value="1"/>
</dbReference>
<evidence type="ECO:0000256" key="5">
    <source>
        <dbReference type="ARBA" id="ARBA00015611"/>
    </source>
</evidence>
<dbReference type="RefSeq" id="WP_067135253.1">
    <property type="nucleotide sequence ID" value="NZ_KQ948229.1"/>
</dbReference>
<evidence type="ECO:0000256" key="7">
    <source>
        <dbReference type="ARBA" id="ARBA00022723"/>
    </source>
</evidence>
<keyword evidence="10" id="KW-0482">Metalloprotease</keyword>
<dbReference type="InterPro" id="IPR001930">
    <property type="entry name" value="Peptidase_M1"/>
</dbReference>
<feature type="domain" description="Peptidase M1 membrane alanine aminopeptidase" evidence="13">
    <location>
        <begin position="70"/>
        <end position="114"/>
    </location>
</feature>
<evidence type="ECO:0000256" key="1">
    <source>
        <dbReference type="ARBA" id="ARBA00000098"/>
    </source>
</evidence>
<dbReference type="PANTHER" id="PTHR11533:SF297">
    <property type="entry name" value="AMINOPEPTIDASE N"/>
    <property type="match status" value="1"/>
</dbReference>
<evidence type="ECO:0000313" key="15">
    <source>
        <dbReference type="Proteomes" id="UP000053127"/>
    </source>
</evidence>
<dbReference type="PANTHER" id="PTHR11533">
    <property type="entry name" value="PROTEASE M1 ZINC METALLOPROTEASE"/>
    <property type="match status" value="1"/>
</dbReference>
<dbReference type="OrthoDB" id="100605at2"/>
<dbReference type="SUPFAM" id="SSF55486">
    <property type="entry name" value="Metalloproteases ('zincins'), catalytic domain"/>
    <property type="match status" value="1"/>
</dbReference>
<sequence length="134" mass="14876">MPVYVAIDPDEAEVSADVADLVPEIVDLAGTRFGPYLFSSTGAVVDHLPGLDYALESQTKPYFAEAPDEALLVHELAHQWFGNSVTPRHWKDVWLSEGLATYAEWLWEEKRGGRNADGIFEDFYDGTDAESEGI</sequence>
<evidence type="ECO:0000256" key="10">
    <source>
        <dbReference type="ARBA" id="ARBA00023049"/>
    </source>
</evidence>
<dbReference type="EMBL" id="LMWN01000063">
    <property type="protein sequence ID" value="KUM99444.1"/>
    <property type="molecule type" value="Genomic_DNA"/>
</dbReference>
<evidence type="ECO:0000256" key="11">
    <source>
        <dbReference type="ARBA" id="ARBA00029811"/>
    </source>
</evidence>
<evidence type="ECO:0000259" key="13">
    <source>
        <dbReference type="Pfam" id="PF01433"/>
    </source>
</evidence>
<gene>
    <name evidence="14" type="ORF">AQI95_38610</name>
</gene>
<dbReference type="GO" id="GO:0008237">
    <property type="term" value="F:metallopeptidase activity"/>
    <property type="evidence" value="ECO:0007669"/>
    <property type="project" value="UniProtKB-KW"/>
</dbReference>
<evidence type="ECO:0000256" key="4">
    <source>
        <dbReference type="ARBA" id="ARBA00012564"/>
    </source>
</evidence>
<proteinExistence type="inferred from homology"/>
<keyword evidence="6" id="KW-0645">Protease</keyword>
<dbReference type="Proteomes" id="UP000053127">
    <property type="component" value="Unassembled WGS sequence"/>
</dbReference>
<dbReference type="EC" id="3.4.11.2" evidence="4"/>
<evidence type="ECO:0000256" key="9">
    <source>
        <dbReference type="ARBA" id="ARBA00022833"/>
    </source>
</evidence>
<organism evidence="14 15">
    <name type="scientific">Streptomyces yokosukanensis</name>
    <dbReference type="NCBI Taxonomy" id="67386"/>
    <lineage>
        <taxon>Bacteria</taxon>
        <taxon>Bacillati</taxon>
        <taxon>Actinomycetota</taxon>
        <taxon>Actinomycetes</taxon>
        <taxon>Kitasatosporales</taxon>
        <taxon>Streptomycetaceae</taxon>
        <taxon>Streptomyces</taxon>
    </lineage>
</organism>
<comment type="similarity">
    <text evidence="3">Belongs to the peptidase M1 family.</text>
</comment>
<accession>A0A101NU67</accession>
<evidence type="ECO:0000256" key="2">
    <source>
        <dbReference type="ARBA" id="ARBA00001947"/>
    </source>
</evidence>
<keyword evidence="15" id="KW-1185">Reference proteome</keyword>
<keyword evidence="8" id="KW-0378">Hydrolase</keyword>
<name>A0A101NU67_9ACTN</name>
<dbReference type="GO" id="GO:0008270">
    <property type="term" value="F:zinc ion binding"/>
    <property type="evidence" value="ECO:0007669"/>
    <property type="project" value="InterPro"/>
</dbReference>
<dbReference type="InterPro" id="IPR027268">
    <property type="entry name" value="Peptidase_M4/M1_CTD_sf"/>
</dbReference>
<keyword evidence="9" id="KW-0862">Zinc</keyword>
<dbReference type="InterPro" id="IPR050344">
    <property type="entry name" value="Peptidase_M1_aminopeptidases"/>
</dbReference>
<comment type="catalytic activity">
    <reaction evidence="1">
        <text>Release of an N-terminal amino acid, Xaa-|-Yaa- from a peptide, amide or arylamide. Xaa is preferably Ala, but may be most amino acids including Pro (slow action). When a terminal hydrophobic residue is followed by a prolyl residue, the two may be released as an intact Xaa-Pro dipeptide.</text>
        <dbReference type="EC" id="3.4.11.2"/>
    </reaction>
</comment>
<evidence type="ECO:0000256" key="12">
    <source>
        <dbReference type="ARBA" id="ARBA00031533"/>
    </source>
</evidence>
<comment type="caution">
    <text evidence="14">The sequence shown here is derived from an EMBL/GenBank/DDBJ whole genome shotgun (WGS) entry which is preliminary data.</text>
</comment>
<evidence type="ECO:0000256" key="3">
    <source>
        <dbReference type="ARBA" id="ARBA00010136"/>
    </source>
</evidence>
<dbReference type="GO" id="GO:0006508">
    <property type="term" value="P:proteolysis"/>
    <property type="evidence" value="ECO:0007669"/>
    <property type="project" value="UniProtKB-KW"/>
</dbReference>